<gene>
    <name evidence="6" type="ORF">K493DRAFT_343703</name>
</gene>
<feature type="transmembrane region" description="Helical" evidence="5">
    <location>
        <begin position="56"/>
        <end position="74"/>
    </location>
</feature>
<evidence type="ECO:0000313" key="6">
    <source>
        <dbReference type="EMBL" id="ORY08140.1"/>
    </source>
</evidence>
<dbReference type="GO" id="GO:0005886">
    <property type="term" value="C:plasma membrane"/>
    <property type="evidence" value="ECO:0007669"/>
    <property type="project" value="TreeGrafter"/>
</dbReference>
<keyword evidence="3 5" id="KW-1133">Transmembrane helix</keyword>
<dbReference type="EMBL" id="MCFE01000003">
    <property type="protein sequence ID" value="ORY08140.1"/>
    <property type="molecule type" value="Genomic_DNA"/>
</dbReference>
<dbReference type="AlphaFoldDB" id="A0A1Y1ZCY6"/>
<comment type="subcellular location">
    <subcellularLocation>
        <location evidence="1">Membrane</location>
        <topology evidence="1">Multi-pass membrane protein</topology>
    </subcellularLocation>
</comment>
<dbReference type="PANTHER" id="PTHR23112:SF0">
    <property type="entry name" value="TRANSMEMBRANE PROTEIN 116"/>
    <property type="match status" value="1"/>
</dbReference>
<keyword evidence="7" id="KW-1185">Reference proteome</keyword>
<evidence type="ECO:0000256" key="5">
    <source>
        <dbReference type="SAM" id="Phobius"/>
    </source>
</evidence>
<evidence type="ECO:0000313" key="7">
    <source>
        <dbReference type="Proteomes" id="UP000193498"/>
    </source>
</evidence>
<reference evidence="6 7" key="1">
    <citation type="submission" date="2016-07" db="EMBL/GenBank/DDBJ databases">
        <title>Pervasive Adenine N6-methylation of Active Genes in Fungi.</title>
        <authorList>
            <consortium name="DOE Joint Genome Institute"/>
            <person name="Mondo S.J."/>
            <person name="Dannebaum R.O."/>
            <person name="Kuo R.C."/>
            <person name="Labutti K."/>
            <person name="Haridas S."/>
            <person name="Kuo A."/>
            <person name="Salamov A."/>
            <person name="Ahrendt S.R."/>
            <person name="Lipzen A."/>
            <person name="Sullivan W."/>
            <person name="Andreopoulos W.B."/>
            <person name="Clum A."/>
            <person name="Lindquist E."/>
            <person name="Daum C."/>
            <person name="Ramamoorthy G.K."/>
            <person name="Gryganskyi A."/>
            <person name="Culley D."/>
            <person name="Magnuson J.K."/>
            <person name="James T.Y."/>
            <person name="O'Malley M.A."/>
            <person name="Stajich J.E."/>
            <person name="Spatafora J.W."/>
            <person name="Visel A."/>
            <person name="Grigoriev I.V."/>
        </authorList>
    </citation>
    <scope>NUCLEOTIDE SEQUENCE [LARGE SCALE GENOMIC DNA]</scope>
    <source>
        <strain evidence="6 7">CBS 931.73</strain>
    </source>
</reference>
<dbReference type="CDD" id="cd00637">
    <property type="entry name" value="7tm_classA_rhodopsin-like"/>
    <property type="match status" value="1"/>
</dbReference>
<feature type="transmembrane region" description="Helical" evidence="5">
    <location>
        <begin position="258"/>
        <end position="281"/>
    </location>
</feature>
<feature type="transmembrane region" description="Helical" evidence="5">
    <location>
        <begin position="94"/>
        <end position="118"/>
    </location>
</feature>
<comment type="caution">
    <text evidence="6">The sequence shown here is derived from an EMBL/GenBank/DDBJ whole genome shotgun (WGS) entry which is preliminary data.</text>
</comment>
<dbReference type="Proteomes" id="UP000193498">
    <property type="component" value="Unassembled WGS sequence"/>
</dbReference>
<name>A0A1Y1ZCY6_9FUNG</name>
<accession>A0A1Y1ZCY6</accession>
<evidence type="ECO:0000256" key="2">
    <source>
        <dbReference type="ARBA" id="ARBA00022692"/>
    </source>
</evidence>
<evidence type="ECO:0000256" key="3">
    <source>
        <dbReference type="ARBA" id="ARBA00022989"/>
    </source>
</evidence>
<evidence type="ECO:0008006" key="8">
    <source>
        <dbReference type="Google" id="ProtNLM"/>
    </source>
</evidence>
<organism evidence="6 7">
    <name type="scientific">Basidiobolus meristosporus CBS 931.73</name>
    <dbReference type="NCBI Taxonomy" id="1314790"/>
    <lineage>
        <taxon>Eukaryota</taxon>
        <taxon>Fungi</taxon>
        <taxon>Fungi incertae sedis</taxon>
        <taxon>Zoopagomycota</taxon>
        <taxon>Entomophthoromycotina</taxon>
        <taxon>Basidiobolomycetes</taxon>
        <taxon>Basidiobolales</taxon>
        <taxon>Basidiobolaceae</taxon>
        <taxon>Basidiobolus</taxon>
    </lineage>
</organism>
<evidence type="ECO:0000256" key="1">
    <source>
        <dbReference type="ARBA" id="ARBA00004141"/>
    </source>
</evidence>
<dbReference type="STRING" id="1314790.A0A1Y1ZCY6"/>
<dbReference type="InParanoid" id="A0A1Y1ZCY6"/>
<dbReference type="GO" id="GO:0007189">
    <property type="term" value="P:adenylate cyclase-activating G protein-coupled receptor signaling pathway"/>
    <property type="evidence" value="ECO:0007669"/>
    <property type="project" value="TreeGrafter"/>
</dbReference>
<sequence length="437" mass="50229">MFELHNDIIDKLSPRQSQTLVDVAVPLNLLSVIFNLLVILIFAIFHSLKSHLVNRVSLRLTFAVATVDLFYSAFQIVSDVTKENEFLCALSVWGFIQTTHLSTFLTVMIAFNLQVIFVHGKRQTQKYEKYYYSIAGLLSLAISLPPLLSGRLGHDSYQESCWYSIHNPSERMVWTWATLYSWTMLGILYCFVVVLMVLIKIARERQDRRRFFSNSLIIQSTMNKVVRRVILYPIIPVLTQSFNLISELDIYWNQRVNYTFLLLSFIGTSSQGILNAAIFFVDPAVQNAWAELKDDLIFQYHIQQPQAPEEVGGCSPSINPRHPRIAVILRFVVRKVLLSQADTKCLLQSNVAESSQFSGIEPLRKVILRQSKRQSFLISPGQCEPYGVSESLKEDGLNMDEDIPFARVHSSLTEENISLYFYQSVEYRSSSEYVFRM</sequence>
<dbReference type="OrthoDB" id="3251871at2759"/>
<evidence type="ECO:0000256" key="4">
    <source>
        <dbReference type="ARBA" id="ARBA00023136"/>
    </source>
</evidence>
<feature type="transmembrane region" description="Helical" evidence="5">
    <location>
        <begin position="23"/>
        <end position="44"/>
    </location>
</feature>
<protein>
    <recommendedName>
        <fullName evidence="8">G-protein coupled receptors family 2 profile 2 domain-containing protein</fullName>
    </recommendedName>
</protein>
<keyword evidence="2 5" id="KW-0812">Transmembrane</keyword>
<dbReference type="SUPFAM" id="SSF81321">
    <property type="entry name" value="Family A G protein-coupled receptor-like"/>
    <property type="match status" value="1"/>
</dbReference>
<keyword evidence="4 5" id="KW-0472">Membrane</keyword>
<dbReference type="Gene3D" id="1.20.1070.10">
    <property type="entry name" value="Rhodopsin 7-helix transmembrane proteins"/>
    <property type="match status" value="1"/>
</dbReference>
<feature type="transmembrane region" description="Helical" evidence="5">
    <location>
        <begin position="130"/>
        <end position="148"/>
    </location>
</feature>
<dbReference type="GO" id="GO:0004930">
    <property type="term" value="F:G protein-coupled receptor activity"/>
    <property type="evidence" value="ECO:0007669"/>
    <property type="project" value="TreeGrafter"/>
</dbReference>
<dbReference type="PANTHER" id="PTHR23112">
    <property type="entry name" value="G PROTEIN-COUPLED RECEPTOR 157-RELATED"/>
    <property type="match status" value="1"/>
</dbReference>
<proteinExistence type="predicted"/>
<feature type="transmembrane region" description="Helical" evidence="5">
    <location>
        <begin position="179"/>
        <end position="202"/>
    </location>
</feature>